<accession>A0A0V8CXS4</accession>
<organism evidence="1 2">
    <name type="scientific">Lactococcus lactis subsp. lactis</name>
    <name type="common">Streptococcus lactis</name>
    <dbReference type="NCBI Taxonomy" id="1360"/>
    <lineage>
        <taxon>Bacteria</taxon>
        <taxon>Bacillati</taxon>
        <taxon>Bacillota</taxon>
        <taxon>Bacilli</taxon>
        <taxon>Lactobacillales</taxon>
        <taxon>Streptococcaceae</taxon>
        <taxon>Lactococcus</taxon>
    </lineage>
</organism>
<dbReference type="RefSeq" id="WP_058219573.1">
    <property type="nucleotide sequence ID" value="NZ_LKLN01000034.1"/>
</dbReference>
<dbReference type="EMBL" id="LKLN01000034">
    <property type="protein sequence ID" value="KSU06055.1"/>
    <property type="molecule type" value="Genomic_DNA"/>
</dbReference>
<name>A0A0V8CXS4_LACLL</name>
<dbReference type="AlphaFoldDB" id="A0A0V8CXS4"/>
<evidence type="ECO:0000313" key="1">
    <source>
        <dbReference type="EMBL" id="KSU06055.1"/>
    </source>
</evidence>
<gene>
    <name evidence="1" type="ORF">KF282_1305</name>
</gene>
<sequence length="71" mass="8459">MKSSWKKQRQATKKRQIKLLRWRNNFVRKYGFKNVAKLGIRASEAARKIADAFYNVLKQLTKMRTTNETNV</sequence>
<evidence type="ECO:0000313" key="2">
    <source>
        <dbReference type="Proteomes" id="UP000053058"/>
    </source>
</evidence>
<comment type="caution">
    <text evidence="1">The sequence shown here is derived from an EMBL/GenBank/DDBJ whole genome shotgun (WGS) entry which is preliminary data.</text>
</comment>
<reference evidence="2" key="1">
    <citation type="submission" date="2015-10" db="EMBL/GenBank/DDBJ databases">
        <title>Draft Genome Sequences of 11 Lactococcus lactis subspecies cremoris strains.</title>
        <authorList>
            <person name="Wels M."/>
            <person name="Backus L."/>
            <person name="Boekhorst J."/>
            <person name="Dijkstra A."/>
            <person name="Beerthuizen M."/>
            <person name="Kelly W."/>
            <person name="Siezen R."/>
            <person name="Bachmann H."/>
            <person name="Van Hijum S."/>
        </authorList>
    </citation>
    <scope>NUCLEOTIDE SEQUENCE [LARGE SCALE GENOMIC DNA]</scope>
    <source>
        <strain evidence="2">KF282</strain>
    </source>
</reference>
<proteinExistence type="predicted"/>
<dbReference type="PATRIC" id="fig|1360.105.peg.1808"/>
<protein>
    <submittedName>
        <fullName evidence="1">Uncharacterized protein</fullName>
    </submittedName>
</protein>
<dbReference type="Proteomes" id="UP000053058">
    <property type="component" value="Unassembled WGS sequence"/>
</dbReference>